<accession>A0A9P9JEL9</accession>
<dbReference type="OrthoDB" id="5104722at2759"/>
<evidence type="ECO:0000313" key="2">
    <source>
        <dbReference type="EMBL" id="KAH7162728.1"/>
    </source>
</evidence>
<feature type="compositionally biased region" description="Low complexity" evidence="1">
    <location>
        <begin position="139"/>
        <end position="148"/>
    </location>
</feature>
<name>A0A9P9JEL9_9HYPO</name>
<reference evidence="2" key="1">
    <citation type="journal article" date="2021" name="Nat. Commun.">
        <title>Genetic determinants of endophytism in the Arabidopsis root mycobiome.</title>
        <authorList>
            <person name="Mesny F."/>
            <person name="Miyauchi S."/>
            <person name="Thiergart T."/>
            <person name="Pickel B."/>
            <person name="Atanasova L."/>
            <person name="Karlsson M."/>
            <person name="Huettel B."/>
            <person name="Barry K.W."/>
            <person name="Haridas S."/>
            <person name="Chen C."/>
            <person name="Bauer D."/>
            <person name="Andreopoulos W."/>
            <person name="Pangilinan J."/>
            <person name="LaButti K."/>
            <person name="Riley R."/>
            <person name="Lipzen A."/>
            <person name="Clum A."/>
            <person name="Drula E."/>
            <person name="Henrissat B."/>
            <person name="Kohler A."/>
            <person name="Grigoriev I.V."/>
            <person name="Martin F.M."/>
            <person name="Hacquard S."/>
        </authorList>
    </citation>
    <scope>NUCLEOTIDE SEQUENCE</scope>
    <source>
        <strain evidence="2">MPI-CAGE-AT-0021</strain>
    </source>
</reference>
<evidence type="ECO:0000256" key="1">
    <source>
        <dbReference type="SAM" id="MobiDB-lite"/>
    </source>
</evidence>
<feature type="compositionally biased region" description="Basic and acidic residues" evidence="1">
    <location>
        <begin position="1"/>
        <end position="14"/>
    </location>
</feature>
<evidence type="ECO:0000313" key="3">
    <source>
        <dbReference type="Proteomes" id="UP000717696"/>
    </source>
</evidence>
<dbReference type="AlphaFoldDB" id="A0A9P9JEL9"/>
<sequence length="254" mass="27863">MTPKEIKSEPKVPRSEAMGQKRPNTLPVPARRKVRRPTEIVTSEGTYIPSDNDAEGPVLSDDDDVESIDLSEDESDGSEEEDEDENNDDDDDDDDDDDSEDDDSDDTDSVYLSDSDELEEINTGIVSQIPARAIRSRSSRNTSTSARPGNQNVLQSNSTLIQTQTETTHWMVTQRQTHQASSQAATITRGGTSTTRQQIIHRQSPRPSTVAGQGRDLSRGNSLRLNMSLNVDIQFSGLVTGRNISMAGVSRPSV</sequence>
<feature type="compositionally biased region" description="Acidic residues" evidence="1">
    <location>
        <begin position="60"/>
        <end position="120"/>
    </location>
</feature>
<dbReference type="Proteomes" id="UP000717696">
    <property type="component" value="Unassembled WGS sequence"/>
</dbReference>
<feature type="compositionally biased region" description="Polar residues" evidence="1">
    <location>
        <begin position="178"/>
        <end position="211"/>
    </location>
</feature>
<gene>
    <name evidence="2" type="ORF">B0J13DRAFT_17942</name>
</gene>
<feature type="region of interest" description="Disordered" evidence="1">
    <location>
        <begin position="178"/>
        <end position="217"/>
    </location>
</feature>
<proteinExistence type="predicted"/>
<keyword evidence="3" id="KW-1185">Reference proteome</keyword>
<dbReference type="EMBL" id="JAGMUU010000001">
    <property type="protein sequence ID" value="KAH7162728.1"/>
    <property type="molecule type" value="Genomic_DNA"/>
</dbReference>
<protein>
    <submittedName>
        <fullName evidence="2">Uncharacterized protein</fullName>
    </submittedName>
</protein>
<comment type="caution">
    <text evidence="2">The sequence shown here is derived from an EMBL/GenBank/DDBJ whole genome shotgun (WGS) entry which is preliminary data.</text>
</comment>
<organism evidence="2 3">
    <name type="scientific">Dactylonectria estremocensis</name>
    <dbReference type="NCBI Taxonomy" id="1079267"/>
    <lineage>
        <taxon>Eukaryota</taxon>
        <taxon>Fungi</taxon>
        <taxon>Dikarya</taxon>
        <taxon>Ascomycota</taxon>
        <taxon>Pezizomycotina</taxon>
        <taxon>Sordariomycetes</taxon>
        <taxon>Hypocreomycetidae</taxon>
        <taxon>Hypocreales</taxon>
        <taxon>Nectriaceae</taxon>
        <taxon>Dactylonectria</taxon>
    </lineage>
</organism>
<feature type="region of interest" description="Disordered" evidence="1">
    <location>
        <begin position="1"/>
        <end position="156"/>
    </location>
</feature>